<evidence type="ECO:0000313" key="2">
    <source>
        <dbReference type="EMBL" id="KAF5348664.1"/>
    </source>
</evidence>
<keyword evidence="3" id="KW-1185">Reference proteome</keyword>
<feature type="compositionally biased region" description="Polar residues" evidence="1">
    <location>
        <begin position="217"/>
        <end position="230"/>
    </location>
</feature>
<dbReference type="PANTHER" id="PTHR33129">
    <property type="entry name" value="PROTEIN KINASE DOMAIN-CONTAINING PROTEIN-RELATED"/>
    <property type="match status" value="1"/>
</dbReference>
<comment type="caution">
    <text evidence="2">The sequence shown here is derived from an EMBL/GenBank/DDBJ whole genome shotgun (WGS) entry which is preliminary data.</text>
</comment>
<feature type="region of interest" description="Disordered" evidence="1">
    <location>
        <begin position="217"/>
        <end position="248"/>
    </location>
</feature>
<sequence length="354" mass="40100">MAYHNDSVIKGDDNGTSFFQLRERFWQKSGELIDIRENRRIPVDVNAKAASQLTFPDSNPEDAWPLYVRHSYEVLYDYLCNKFKASNTGGVLVTGSPGIGKSFFLLYALIRRLMEGKTTVFHAMNHDTYVFDMQSVWRVKGSLHGGHLPVGEAQETVWCLYDATQSNSLYHTNGFRVHATSPRKMRIRTVQACCPPPPPPQHVWICVANHLTKTNSHTVDHATGSSSSARFRQGGQAGSQPDGDRPHDVDQRAAMALTGDPPLPHQLFIMKASEDHMSYTLDFKTKGIKMLEKYQRVQASDCRVFYRLFINMPEAAVLRDWMFERHTIWQTSMADSSSASLLGHLLPTHDEAKR</sequence>
<dbReference type="OrthoDB" id="2340858at2759"/>
<proteinExistence type="predicted"/>
<evidence type="ECO:0000256" key="1">
    <source>
        <dbReference type="SAM" id="MobiDB-lite"/>
    </source>
</evidence>
<protein>
    <submittedName>
        <fullName evidence="2">Uncharacterized protein</fullName>
    </submittedName>
</protein>
<organism evidence="2 3">
    <name type="scientific">Tetrapyrgos nigripes</name>
    <dbReference type="NCBI Taxonomy" id="182062"/>
    <lineage>
        <taxon>Eukaryota</taxon>
        <taxon>Fungi</taxon>
        <taxon>Dikarya</taxon>
        <taxon>Basidiomycota</taxon>
        <taxon>Agaricomycotina</taxon>
        <taxon>Agaricomycetes</taxon>
        <taxon>Agaricomycetidae</taxon>
        <taxon>Agaricales</taxon>
        <taxon>Marasmiineae</taxon>
        <taxon>Marasmiaceae</taxon>
        <taxon>Tetrapyrgos</taxon>
    </lineage>
</organism>
<dbReference type="InterPro" id="IPR052980">
    <property type="entry name" value="Crinkler_effector"/>
</dbReference>
<evidence type="ECO:0000313" key="3">
    <source>
        <dbReference type="Proteomes" id="UP000559256"/>
    </source>
</evidence>
<dbReference type="AlphaFoldDB" id="A0A8H5CVA1"/>
<gene>
    <name evidence="2" type="ORF">D9758_006807</name>
</gene>
<dbReference type="Proteomes" id="UP000559256">
    <property type="component" value="Unassembled WGS sequence"/>
</dbReference>
<name>A0A8H5CVA1_9AGAR</name>
<accession>A0A8H5CVA1</accession>
<dbReference type="EMBL" id="JAACJM010000085">
    <property type="protein sequence ID" value="KAF5348664.1"/>
    <property type="molecule type" value="Genomic_DNA"/>
</dbReference>
<reference evidence="2 3" key="1">
    <citation type="journal article" date="2020" name="ISME J.">
        <title>Uncovering the hidden diversity of litter-decomposition mechanisms in mushroom-forming fungi.</title>
        <authorList>
            <person name="Floudas D."/>
            <person name="Bentzer J."/>
            <person name="Ahren D."/>
            <person name="Johansson T."/>
            <person name="Persson P."/>
            <person name="Tunlid A."/>
        </authorList>
    </citation>
    <scope>NUCLEOTIDE SEQUENCE [LARGE SCALE GENOMIC DNA]</scope>
    <source>
        <strain evidence="2 3">CBS 291.85</strain>
    </source>
</reference>